<evidence type="ECO:0000256" key="1">
    <source>
        <dbReference type="SAM" id="MobiDB-lite"/>
    </source>
</evidence>
<feature type="compositionally biased region" description="Acidic residues" evidence="1">
    <location>
        <begin position="163"/>
        <end position="172"/>
    </location>
</feature>
<dbReference type="EMBL" id="CM001376">
    <property type="protein sequence ID" value="EHM12907.1"/>
    <property type="molecule type" value="Genomic_DNA"/>
</dbReference>
<gene>
    <name evidence="3" type="ORF">JonanDRAFT_0501</name>
</gene>
<name>H0UJN9_9BACT</name>
<evidence type="ECO:0000259" key="2">
    <source>
        <dbReference type="SMART" id="SM00986"/>
    </source>
</evidence>
<reference evidence="3 4" key="1">
    <citation type="submission" date="2011-11" db="EMBL/GenBank/DDBJ databases">
        <title>The Noncontiguous Finished genome of Jonquetella anthropi DSM 22815.</title>
        <authorList>
            <consortium name="US DOE Joint Genome Institute (JGI-PGF)"/>
            <person name="Lucas S."/>
            <person name="Copeland A."/>
            <person name="Lapidus A."/>
            <person name="Glavina del Rio T."/>
            <person name="Dalin E."/>
            <person name="Tice H."/>
            <person name="Bruce D."/>
            <person name="Goodwin L."/>
            <person name="Pitluck S."/>
            <person name="Peters L."/>
            <person name="Mikhailova N."/>
            <person name="Held B."/>
            <person name="Kyrpides N."/>
            <person name="Mavromatis K."/>
            <person name="Ivanova N."/>
            <person name="Markowitz V."/>
            <person name="Cheng J.-F."/>
            <person name="Hugenholtz P."/>
            <person name="Woyke T."/>
            <person name="Wu D."/>
            <person name="Gronow S."/>
            <person name="Wellnitz S."/>
            <person name="Brambilla E."/>
            <person name="Klenk H.-P."/>
            <person name="Eisen J.A."/>
        </authorList>
    </citation>
    <scope>NUCLEOTIDE SEQUENCE [LARGE SCALE GENOMIC DNA]</scope>
    <source>
        <strain evidence="3 4">DSM 22815</strain>
    </source>
</reference>
<keyword evidence="4" id="KW-1185">Reference proteome</keyword>
<accession>H0UJN9</accession>
<dbReference type="SMART" id="SM00986">
    <property type="entry name" value="UDG"/>
    <property type="match status" value="1"/>
</dbReference>
<dbReference type="HOGENOM" id="CLU_094865_1_0_0"/>
<dbReference type="Gene3D" id="3.40.470.10">
    <property type="entry name" value="Uracil-DNA glycosylase-like domain"/>
    <property type="match status" value="1"/>
</dbReference>
<dbReference type="SMART" id="SM00987">
    <property type="entry name" value="UreE_C"/>
    <property type="match status" value="1"/>
</dbReference>
<evidence type="ECO:0000313" key="3">
    <source>
        <dbReference type="EMBL" id="EHM12907.1"/>
    </source>
</evidence>
<protein>
    <submittedName>
        <fullName evidence="3">G:T/U mismatch-specific DNA glycosylase</fullName>
    </submittedName>
</protein>
<dbReference type="RefSeq" id="WP_008522665.1">
    <property type="nucleotide sequence ID" value="NZ_CM001376.1"/>
</dbReference>
<feature type="domain" description="Uracil-DNA glycosylase-like" evidence="2">
    <location>
        <begin position="6"/>
        <end position="160"/>
    </location>
</feature>
<dbReference type="eggNOG" id="COG3663">
    <property type="taxonomic scope" value="Bacteria"/>
</dbReference>
<dbReference type="STRING" id="885272.JonanDRAFT_0501"/>
<dbReference type="Proteomes" id="UP000003806">
    <property type="component" value="Chromosome"/>
</dbReference>
<dbReference type="CDD" id="cd10032">
    <property type="entry name" value="UDG-F6_HDG"/>
    <property type="match status" value="1"/>
</dbReference>
<organism evidence="3 4">
    <name type="scientific">Jonquetella anthropi DSM 22815</name>
    <dbReference type="NCBI Taxonomy" id="885272"/>
    <lineage>
        <taxon>Bacteria</taxon>
        <taxon>Thermotogati</taxon>
        <taxon>Synergistota</taxon>
        <taxon>Synergistia</taxon>
        <taxon>Synergistales</taxon>
        <taxon>Dethiosulfovibrionaceae</taxon>
        <taxon>Jonquetella</taxon>
    </lineage>
</organism>
<dbReference type="InterPro" id="IPR036895">
    <property type="entry name" value="Uracil-DNA_glycosylase-like_sf"/>
</dbReference>
<evidence type="ECO:0000313" key="4">
    <source>
        <dbReference type="Proteomes" id="UP000003806"/>
    </source>
</evidence>
<proteinExistence type="predicted"/>
<dbReference type="InterPro" id="IPR005122">
    <property type="entry name" value="Uracil-DNA_glycosylase-like"/>
</dbReference>
<sequence>MVHPLAPVWDERSRVLVLGSFPSPKSREAGFYYAHPRNRFWPLLCRLLGCPTPPDTAGRKALCLSVGLALWDVVGSCTIIGASDSTIEDVRANDLSPLLSGAPIRKIFTTGAAAARLYRQFIEPISGRPAESLPSTSPANAAWTFPRLLEAYRPLADALQTADSDDKEDDKESEAFPA</sequence>
<dbReference type="SUPFAM" id="SSF52141">
    <property type="entry name" value="Uracil-DNA glycosylase-like"/>
    <property type="match status" value="1"/>
</dbReference>
<dbReference type="InterPro" id="IPR026353">
    <property type="entry name" value="Hypoxan-DNA_Glyclase"/>
</dbReference>
<dbReference type="Pfam" id="PF03167">
    <property type="entry name" value="UDG"/>
    <property type="match status" value="1"/>
</dbReference>
<feature type="region of interest" description="Disordered" evidence="1">
    <location>
        <begin position="159"/>
        <end position="178"/>
    </location>
</feature>
<dbReference type="NCBIfam" id="TIGR04274">
    <property type="entry name" value="hypoxanDNAglyco"/>
    <property type="match status" value="1"/>
</dbReference>
<dbReference type="AlphaFoldDB" id="H0UJN9"/>